<evidence type="ECO:0000256" key="1">
    <source>
        <dbReference type="SAM" id="MobiDB-lite"/>
    </source>
</evidence>
<proteinExistence type="predicted"/>
<dbReference type="AlphaFoldDB" id="A0A0R3SM06"/>
<protein>
    <submittedName>
        <fullName evidence="2">Pkinase_C domain-containing protein</fullName>
    </submittedName>
</protein>
<feature type="compositionally biased region" description="Basic and acidic residues" evidence="1">
    <location>
        <begin position="1"/>
        <end position="11"/>
    </location>
</feature>
<sequence>LQDCRQFDTRFPHSPGTSDVSTGENDSETPDFSLLLDPDRPMTPDYSEEDIVRMMLTATFPSSASNGGGLFPDMGNIFQTPLVDLPRRRN</sequence>
<dbReference type="WBParaSite" id="HDID_0000597101-mRNA-1">
    <property type="protein sequence ID" value="HDID_0000597101-mRNA-1"/>
    <property type="gene ID" value="HDID_0000597101"/>
</dbReference>
<evidence type="ECO:0000313" key="2">
    <source>
        <dbReference type="WBParaSite" id="HDID_0000597101-mRNA-1"/>
    </source>
</evidence>
<feature type="region of interest" description="Disordered" evidence="1">
    <location>
        <begin position="1"/>
        <end position="44"/>
    </location>
</feature>
<name>A0A0R3SM06_HYMDI</name>
<feature type="compositionally biased region" description="Polar residues" evidence="1">
    <location>
        <begin position="15"/>
        <end position="24"/>
    </location>
</feature>
<accession>A0A0R3SM06</accession>
<reference evidence="2" key="1">
    <citation type="submission" date="2017-02" db="UniProtKB">
        <authorList>
            <consortium name="WormBaseParasite"/>
        </authorList>
    </citation>
    <scope>IDENTIFICATION</scope>
</reference>
<organism evidence="2">
    <name type="scientific">Hymenolepis diminuta</name>
    <name type="common">Rat tapeworm</name>
    <dbReference type="NCBI Taxonomy" id="6216"/>
    <lineage>
        <taxon>Eukaryota</taxon>
        <taxon>Metazoa</taxon>
        <taxon>Spiralia</taxon>
        <taxon>Lophotrochozoa</taxon>
        <taxon>Platyhelminthes</taxon>
        <taxon>Cestoda</taxon>
        <taxon>Eucestoda</taxon>
        <taxon>Cyclophyllidea</taxon>
        <taxon>Hymenolepididae</taxon>
        <taxon>Hymenolepis</taxon>
    </lineage>
</organism>